<dbReference type="InterPro" id="IPR013656">
    <property type="entry name" value="PAS_4"/>
</dbReference>
<dbReference type="Gene3D" id="3.30.450.20">
    <property type="entry name" value="PAS domain"/>
    <property type="match status" value="1"/>
</dbReference>
<dbReference type="Pfam" id="PF08448">
    <property type="entry name" value="PAS_4"/>
    <property type="match status" value="1"/>
</dbReference>
<dbReference type="SUPFAM" id="SSF55073">
    <property type="entry name" value="Nucleotide cyclase"/>
    <property type="match status" value="1"/>
</dbReference>
<organism evidence="4 5">
    <name type="scientific">Novosphingobium anseongense</name>
    <dbReference type="NCBI Taxonomy" id="3133436"/>
    <lineage>
        <taxon>Bacteria</taxon>
        <taxon>Pseudomonadati</taxon>
        <taxon>Pseudomonadota</taxon>
        <taxon>Alphaproteobacteria</taxon>
        <taxon>Sphingomonadales</taxon>
        <taxon>Sphingomonadaceae</taxon>
        <taxon>Novosphingobium</taxon>
    </lineage>
</organism>
<dbReference type="InterPro" id="IPR000160">
    <property type="entry name" value="GGDEF_dom"/>
</dbReference>
<dbReference type="InterPro" id="IPR035919">
    <property type="entry name" value="EAL_sf"/>
</dbReference>
<feature type="transmembrane region" description="Helical" evidence="1">
    <location>
        <begin position="83"/>
        <end position="104"/>
    </location>
</feature>
<feature type="transmembrane region" description="Helical" evidence="1">
    <location>
        <begin position="20"/>
        <end position="44"/>
    </location>
</feature>
<name>A0ABU8S146_9SPHN</name>
<evidence type="ECO:0000259" key="3">
    <source>
        <dbReference type="PROSITE" id="PS50887"/>
    </source>
</evidence>
<evidence type="ECO:0000256" key="1">
    <source>
        <dbReference type="SAM" id="Phobius"/>
    </source>
</evidence>
<dbReference type="PROSITE" id="PS50883">
    <property type="entry name" value="EAL"/>
    <property type="match status" value="1"/>
</dbReference>
<dbReference type="CDD" id="cd01949">
    <property type="entry name" value="GGDEF"/>
    <property type="match status" value="1"/>
</dbReference>
<dbReference type="SMART" id="SM00267">
    <property type="entry name" value="GGDEF"/>
    <property type="match status" value="1"/>
</dbReference>
<dbReference type="Pfam" id="PF00563">
    <property type="entry name" value="EAL"/>
    <property type="match status" value="1"/>
</dbReference>
<dbReference type="PANTHER" id="PTHR44757:SF2">
    <property type="entry name" value="BIOFILM ARCHITECTURE MAINTENANCE PROTEIN MBAA"/>
    <property type="match status" value="1"/>
</dbReference>
<evidence type="ECO:0000259" key="2">
    <source>
        <dbReference type="PROSITE" id="PS50883"/>
    </source>
</evidence>
<feature type="domain" description="EAL" evidence="2">
    <location>
        <begin position="490"/>
        <end position="745"/>
    </location>
</feature>
<dbReference type="RefSeq" id="WP_339588928.1">
    <property type="nucleotide sequence ID" value="NZ_JBBHJZ010000005.1"/>
</dbReference>
<feature type="transmembrane region" description="Helical" evidence="1">
    <location>
        <begin position="136"/>
        <end position="154"/>
    </location>
</feature>
<accession>A0ABU8S146</accession>
<gene>
    <name evidence="4" type="ORF">WG901_20190</name>
</gene>
<sequence length="754" mass="81204">MLGTPTDVPAAIATRLANGLFLSVPIFLGGVLNTTAVAAIAALRHATAPFIGWLIFEVVLGIVRLGVLLHGRQRVAAGGTPPRALAAWLSCVWAGSVGFGTFICIASSDWVLATIACLSAAAMVCGMCLRNFGTPRLAAVMVVAALLPCAAAGLLTSEPIMPVISVQLPVFMLTILSASFGLHRMMVSWMTAIGELERSRSLNETILQSSPDHTLILDQDHNIAFCKRPGKDAHDGDSLIGRNWLTLLPPEDRESALAALAKASSGKPVNLMTCHSTSSNEKRWFDNVINRTSDTSGRLIVVSRDITHQKKSEEQAIWMAQHDALTGLPNRALLQDRLDSLLATAGQSDSAAMIIVDVDNFKTINDSLGHDAGDALLCEIASRLAAALPEGDLVARTGGDEFALLVAARSNADVERIAERIYEGLRGPIMHAGRLLECGASMGASFIPRDGRDRSEIMKAADIALYAAKAGGRAQLRIFERAMMIEVERHQTMITSARLALQRSAIVPHYQPKVCLRTSRIVGFEALLRWHDRDGQLRGPDALEAAFDDPVLGTLLSDRMLEGVLDDVRIWTTAGIDFGHVAINVTSTDFRREDFVETICARLAERDLLPSCIQIEVTENVFLGQGADEVKHVLQQLSGMGIRIALDDFGTGYASLSHLNQFPVDLLKIDRSFIQQIGSSVDADAISSTVVNLGRCLGLEVIAEGVETPAQEALLRAMGCDTGQGFLYSRALPAAKVPAAISQLYDTQLERRRA</sequence>
<keyword evidence="1" id="KW-0472">Membrane</keyword>
<evidence type="ECO:0000313" key="4">
    <source>
        <dbReference type="EMBL" id="MEJ5978984.1"/>
    </source>
</evidence>
<dbReference type="Pfam" id="PF00990">
    <property type="entry name" value="GGDEF"/>
    <property type="match status" value="1"/>
</dbReference>
<dbReference type="InterPro" id="IPR035965">
    <property type="entry name" value="PAS-like_dom_sf"/>
</dbReference>
<feature type="domain" description="GGDEF" evidence="3">
    <location>
        <begin position="349"/>
        <end position="481"/>
    </location>
</feature>
<protein>
    <submittedName>
        <fullName evidence="4">EAL domain-containing protein</fullName>
    </submittedName>
</protein>
<keyword evidence="5" id="KW-1185">Reference proteome</keyword>
<dbReference type="InterPro" id="IPR052155">
    <property type="entry name" value="Biofilm_reg_signaling"/>
</dbReference>
<dbReference type="InterPro" id="IPR029787">
    <property type="entry name" value="Nucleotide_cyclase"/>
</dbReference>
<feature type="transmembrane region" description="Helical" evidence="1">
    <location>
        <begin position="50"/>
        <end position="71"/>
    </location>
</feature>
<dbReference type="InterPro" id="IPR043128">
    <property type="entry name" value="Rev_trsase/Diguanyl_cyclase"/>
</dbReference>
<dbReference type="PROSITE" id="PS50887">
    <property type="entry name" value="GGDEF"/>
    <property type="match status" value="1"/>
</dbReference>
<feature type="transmembrane region" description="Helical" evidence="1">
    <location>
        <begin position="160"/>
        <end position="182"/>
    </location>
</feature>
<keyword evidence="1" id="KW-0812">Transmembrane</keyword>
<evidence type="ECO:0000313" key="5">
    <source>
        <dbReference type="Proteomes" id="UP001361239"/>
    </source>
</evidence>
<dbReference type="Gene3D" id="3.30.70.270">
    <property type="match status" value="1"/>
</dbReference>
<dbReference type="NCBIfam" id="TIGR00254">
    <property type="entry name" value="GGDEF"/>
    <property type="match status" value="1"/>
</dbReference>
<dbReference type="Gene3D" id="3.20.20.450">
    <property type="entry name" value="EAL domain"/>
    <property type="match status" value="1"/>
</dbReference>
<keyword evidence="1" id="KW-1133">Transmembrane helix</keyword>
<dbReference type="CDD" id="cd01948">
    <property type="entry name" value="EAL"/>
    <property type="match status" value="1"/>
</dbReference>
<dbReference type="InterPro" id="IPR001633">
    <property type="entry name" value="EAL_dom"/>
</dbReference>
<proteinExistence type="predicted"/>
<dbReference type="SUPFAM" id="SSF141868">
    <property type="entry name" value="EAL domain-like"/>
    <property type="match status" value="1"/>
</dbReference>
<comment type="caution">
    <text evidence="4">The sequence shown here is derived from an EMBL/GenBank/DDBJ whole genome shotgun (WGS) entry which is preliminary data.</text>
</comment>
<feature type="transmembrane region" description="Helical" evidence="1">
    <location>
        <begin position="110"/>
        <end position="129"/>
    </location>
</feature>
<dbReference type="SMART" id="SM00052">
    <property type="entry name" value="EAL"/>
    <property type="match status" value="1"/>
</dbReference>
<dbReference type="Proteomes" id="UP001361239">
    <property type="component" value="Unassembled WGS sequence"/>
</dbReference>
<dbReference type="SUPFAM" id="SSF55785">
    <property type="entry name" value="PYP-like sensor domain (PAS domain)"/>
    <property type="match status" value="1"/>
</dbReference>
<dbReference type="EMBL" id="JBBHJZ010000005">
    <property type="protein sequence ID" value="MEJ5978984.1"/>
    <property type="molecule type" value="Genomic_DNA"/>
</dbReference>
<reference evidence="4 5" key="1">
    <citation type="submission" date="2024-03" db="EMBL/GenBank/DDBJ databases">
        <authorList>
            <person name="Jo J.-H."/>
        </authorList>
    </citation>
    <scope>NUCLEOTIDE SEQUENCE [LARGE SCALE GENOMIC DNA]</scope>
    <source>
        <strain evidence="4 5">PS1R-30</strain>
    </source>
</reference>
<dbReference type="PANTHER" id="PTHR44757">
    <property type="entry name" value="DIGUANYLATE CYCLASE DGCP"/>
    <property type="match status" value="1"/>
</dbReference>